<dbReference type="GO" id="GO:0006508">
    <property type="term" value="P:proteolysis"/>
    <property type="evidence" value="ECO:0007669"/>
    <property type="project" value="UniProtKB-KW"/>
</dbReference>
<accession>A0A170WZC2</accession>
<dbReference type="InterPro" id="IPR033121">
    <property type="entry name" value="PEPTIDASE_A1"/>
</dbReference>
<organism evidence="3">
    <name type="scientific">Triatoma infestans</name>
    <name type="common">Assassin bug</name>
    <dbReference type="NCBI Taxonomy" id="30076"/>
    <lineage>
        <taxon>Eukaryota</taxon>
        <taxon>Metazoa</taxon>
        <taxon>Ecdysozoa</taxon>
        <taxon>Arthropoda</taxon>
        <taxon>Hexapoda</taxon>
        <taxon>Insecta</taxon>
        <taxon>Pterygota</taxon>
        <taxon>Neoptera</taxon>
        <taxon>Paraneoptera</taxon>
        <taxon>Hemiptera</taxon>
        <taxon>Heteroptera</taxon>
        <taxon>Panheteroptera</taxon>
        <taxon>Cimicomorpha</taxon>
        <taxon>Reduviidae</taxon>
        <taxon>Triatominae</taxon>
        <taxon>Triatoma</taxon>
    </lineage>
</organism>
<dbReference type="GO" id="GO:0004190">
    <property type="term" value="F:aspartic-type endopeptidase activity"/>
    <property type="evidence" value="ECO:0007669"/>
    <property type="project" value="InterPro"/>
</dbReference>
<dbReference type="SUPFAM" id="SSF50630">
    <property type="entry name" value="Acid proteases"/>
    <property type="match status" value="1"/>
</dbReference>
<reference evidence="3" key="2">
    <citation type="journal article" date="2017" name="J. Med. Entomol.">
        <title>Transcriptome Analysis of the Triatoma infestans (Hemiptera: Reduviidae) Integument.</title>
        <authorList>
            <person name="Calderon-Fernandez G.M."/>
            <person name="Moriconi D.E."/>
            <person name="Dulbecco A.B."/>
            <person name="Juarez M.P."/>
        </authorList>
    </citation>
    <scope>NUCLEOTIDE SEQUENCE</scope>
    <source>
        <strain evidence="3">Int1</strain>
        <tissue evidence="3">Integument</tissue>
    </source>
</reference>
<dbReference type="AlphaFoldDB" id="A0A170WZC2"/>
<keyword evidence="3" id="KW-0378">Hydrolase</keyword>
<keyword evidence="3" id="KW-0645">Protease</keyword>
<proteinExistence type="inferred from homology"/>
<feature type="domain" description="Peptidase A1" evidence="2">
    <location>
        <begin position="1"/>
        <end position="108"/>
    </location>
</feature>
<protein>
    <submittedName>
        <fullName evidence="3">Cathepsin d (Lysosomal aspartyl protease)</fullName>
    </submittedName>
</protein>
<dbReference type="EMBL" id="GEMB01004943">
    <property type="protein sequence ID" value="JAR98359.1"/>
    <property type="molecule type" value="Transcribed_RNA"/>
</dbReference>
<comment type="similarity">
    <text evidence="1">Belongs to the peptidase A1 family.</text>
</comment>
<dbReference type="InterPro" id="IPR001461">
    <property type="entry name" value="Aspartic_peptidase_A1"/>
</dbReference>
<dbReference type="Gene3D" id="2.40.70.10">
    <property type="entry name" value="Acid Proteases"/>
    <property type="match status" value="1"/>
</dbReference>
<dbReference type="PROSITE" id="PS51767">
    <property type="entry name" value="PEPTIDASE_A1"/>
    <property type="match status" value="1"/>
</dbReference>
<evidence type="ECO:0000256" key="1">
    <source>
        <dbReference type="ARBA" id="ARBA00007447"/>
    </source>
</evidence>
<reference evidence="3" key="1">
    <citation type="submission" date="2016-04" db="EMBL/GenBank/DDBJ databases">
        <authorList>
            <person name="Calderon-Fernandez G.M.Sr."/>
        </authorList>
    </citation>
    <scope>NUCLEOTIDE SEQUENCE</scope>
    <source>
        <strain evidence="3">Int1</strain>
        <tissue evidence="3">Integument</tissue>
    </source>
</reference>
<evidence type="ECO:0000313" key="3">
    <source>
        <dbReference type="EMBL" id="JAR98359.1"/>
    </source>
</evidence>
<dbReference type="PANTHER" id="PTHR47966:SF51">
    <property type="entry name" value="BETA-SITE APP-CLEAVING ENZYME, ISOFORM A-RELATED"/>
    <property type="match status" value="1"/>
</dbReference>
<sequence>MYYKHTKYDSSLSTTYKEDGRKVKITYGTGKIKGFFSTDILTLAGLEIQNQTFVEATQVEGFDVAEFDGLLGLAFPSIAKKHARPPFFNMIKQGLLDKPVFSVYFEEN</sequence>
<name>A0A170WZC2_TRIIF</name>
<dbReference type="InterPro" id="IPR021109">
    <property type="entry name" value="Peptidase_aspartic_dom_sf"/>
</dbReference>
<evidence type="ECO:0000259" key="2">
    <source>
        <dbReference type="PROSITE" id="PS51767"/>
    </source>
</evidence>
<dbReference type="PANTHER" id="PTHR47966">
    <property type="entry name" value="BETA-SITE APP-CLEAVING ENZYME, ISOFORM A-RELATED"/>
    <property type="match status" value="1"/>
</dbReference>
<dbReference type="Pfam" id="PF00026">
    <property type="entry name" value="Asp"/>
    <property type="match status" value="1"/>
</dbReference>
<dbReference type="FunFam" id="2.40.70.10:FF:000008">
    <property type="entry name" value="Cathepsin D"/>
    <property type="match status" value="1"/>
</dbReference>